<evidence type="ECO:0000313" key="1">
    <source>
        <dbReference type="EMBL" id="JAE31505.1"/>
    </source>
</evidence>
<dbReference type="AlphaFoldDB" id="A0A0A9H2N5"/>
<accession>A0A0A9H2N5</accession>
<sequence>MDLHITNAHPKLGTNKTRLCFSSSFVGIFTASLHAKNSLPKLSSNDVLQLPKCTAKGQNSD</sequence>
<reference evidence="1" key="2">
    <citation type="journal article" date="2015" name="Data Brief">
        <title>Shoot transcriptome of the giant reed, Arundo donax.</title>
        <authorList>
            <person name="Barrero R.A."/>
            <person name="Guerrero F.D."/>
            <person name="Moolhuijzen P."/>
            <person name="Goolsby J.A."/>
            <person name="Tidwell J."/>
            <person name="Bellgard S.E."/>
            <person name="Bellgard M.I."/>
        </authorList>
    </citation>
    <scope>NUCLEOTIDE SEQUENCE</scope>
    <source>
        <tissue evidence="1">Shoot tissue taken approximately 20 cm above the soil surface</tissue>
    </source>
</reference>
<name>A0A0A9H2N5_ARUDO</name>
<protein>
    <submittedName>
        <fullName evidence="1">Uncharacterized protein</fullName>
    </submittedName>
</protein>
<dbReference type="EMBL" id="GBRH01166391">
    <property type="protein sequence ID" value="JAE31505.1"/>
    <property type="molecule type" value="Transcribed_RNA"/>
</dbReference>
<proteinExistence type="predicted"/>
<organism evidence="1">
    <name type="scientific">Arundo donax</name>
    <name type="common">Giant reed</name>
    <name type="synonym">Donax arundinaceus</name>
    <dbReference type="NCBI Taxonomy" id="35708"/>
    <lineage>
        <taxon>Eukaryota</taxon>
        <taxon>Viridiplantae</taxon>
        <taxon>Streptophyta</taxon>
        <taxon>Embryophyta</taxon>
        <taxon>Tracheophyta</taxon>
        <taxon>Spermatophyta</taxon>
        <taxon>Magnoliopsida</taxon>
        <taxon>Liliopsida</taxon>
        <taxon>Poales</taxon>
        <taxon>Poaceae</taxon>
        <taxon>PACMAD clade</taxon>
        <taxon>Arundinoideae</taxon>
        <taxon>Arundineae</taxon>
        <taxon>Arundo</taxon>
    </lineage>
</organism>
<reference evidence="1" key="1">
    <citation type="submission" date="2014-09" db="EMBL/GenBank/DDBJ databases">
        <authorList>
            <person name="Magalhaes I.L.F."/>
            <person name="Oliveira U."/>
            <person name="Santos F.R."/>
            <person name="Vidigal T.H.D.A."/>
            <person name="Brescovit A.D."/>
            <person name="Santos A.J."/>
        </authorList>
    </citation>
    <scope>NUCLEOTIDE SEQUENCE</scope>
    <source>
        <tissue evidence="1">Shoot tissue taken approximately 20 cm above the soil surface</tissue>
    </source>
</reference>